<reference evidence="6" key="1">
    <citation type="submission" date="2019-04" db="EMBL/GenBank/DDBJ databases">
        <authorList>
            <person name="Brambilla D."/>
        </authorList>
    </citation>
    <scope>NUCLEOTIDE SEQUENCE</scope>
    <source>
        <strain evidence="6">BAL1</strain>
    </source>
</reference>
<accession>A0A486XVY1</accession>
<feature type="transmembrane region" description="Helical" evidence="5">
    <location>
        <begin position="61"/>
        <end position="93"/>
    </location>
</feature>
<dbReference type="AlphaFoldDB" id="A0A486XVY1"/>
<evidence type="ECO:0000256" key="3">
    <source>
        <dbReference type="ARBA" id="ARBA00022989"/>
    </source>
</evidence>
<comment type="subcellular location">
    <subcellularLocation>
        <location evidence="1">Membrane</location>
        <topology evidence="1">Multi-pass membrane protein</topology>
    </subcellularLocation>
</comment>
<evidence type="ECO:0000313" key="6">
    <source>
        <dbReference type="EMBL" id="VHO06825.1"/>
    </source>
</evidence>
<sequence>MNDINAAPAVNTSTAKLVYILYLVGLVFGITGIIGVIVAYVNKGDGPDWLQSHYRFQIRTFWMGLVFFIVGGILLFVLVGWLVYLFWVVWLIIRCVKGLKALEQQQSLQDEKTWLF</sequence>
<gene>
    <name evidence="6" type="ORF">BAL341_3798</name>
</gene>
<dbReference type="InterPro" id="IPR019109">
    <property type="entry name" value="MamF_MmsF"/>
</dbReference>
<keyword evidence="3 5" id="KW-1133">Transmembrane helix</keyword>
<proteinExistence type="predicted"/>
<keyword evidence="2 5" id="KW-0812">Transmembrane</keyword>
<dbReference type="Pfam" id="PF09685">
    <property type="entry name" value="MamF_MmsF"/>
    <property type="match status" value="1"/>
</dbReference>
<evidence type="ECO:0000256" key="5">
    <source>
        <dbReference type="SAM" id="Phobius"/>
    </source>
</evidence>
<evidence type="ECO:0000256" key="4">
    <source>
        <dbReference type="ARBA" id="ARBA00023136"/>
    </source>
</evidence>
<protein>
    <submittedName>
        <fullName evidence="6">Probable transmembrane protein</fullName>
    </submittedName>
</protein>
<evidence type="ECO:0000256" key="2">
    <source>
        <dbReference type="ARBA" id="ARBA00022692"/>
    </source>
</evidence>
<feature type="transmembrane region" description="Helical" evidence="5">
    <location>
        <begin position="20"/>
        <end position="41"/>
    </location>
</feature>
<evidence type="ECO:0000256" key="1">
    <source>
        <dbReference type="ARBA" id="ARBA00004141"/>
    </source>
</evidence>
<dbReference type="EMBL" id="CAAJGR010000039">
    <property type="protein sequence ID" value="VHO06825.1"/>
    <property type="molecule type" value="Genomic_DNA"/>
</dbReference>
<organism evidence="6">
    <name type="scientific">Rheinheimera sp. BAL341</name>
    <dbReference type="NCBI Taxonomy" id="1708203"/>
    <lineage>
        <taxon>Bacteria</taxon>
        <taxon>Pseudomonadati</taxon>
        <taxon>Pseudomonadota</taxon>
        <taxon>Gammaproteobacteria</taxon>
        <taxon>Chromatiales</taxon>
        <taxon>Chromatiaceae</taxon>
        <taxon>Rheinheimera</taxon>
    </lineage>
</organism>
<name>A0A486XVY1_9GAMM</name>
<keyword evidence="4 5" id="KW-0472">Membrane</keyword>